<dbReference type="Gene3D" id="3.80.10.10">
    <property type="entry name" value="Ribonuclease Inhibitor"/>
    <property type="match status" value="6"/>
</dbReference>
<comment type="similarity">
    <text evidence="2">Belongs to the RLP family.</text>
</comment>
<dbReference type="GO" id="GO:0005886">
    <property type="term" value="C:plasma membrane"/>
    <property type="evidence" value="ECO:0007669"/>
    <property type="project" value="UniProtKB-SubCell"/>
</dbReference>
<dbReference type="AlphaFoldDB" id="A0A218WMX4"/>
<keyword evidence="5 12" id="KW-0812">Transmembrane</keyword>
<evidence type="ECO:0000256" key="4">
    <source>
        <dbReference type="ARBA" id="ARBA00022614"/>
    </source>
</evidence>
<gene>
    <name evidence="16" type="ORF">CDL15_Pgr022267</name>
</gene>
<feature type="domain" description="Disease resistance R13L4/SHOC-2-like LRR" evidence="15">
    <location>
        <begin position="174"/>
        <end position="326"/>
    </location>
</feature>
<dbReference type="Proteomes" id="UP000197138">
    <property type="component" value="Unassembled WGS sequence"/>
</dbReference>
<keyword evidence="3" id="KW-1003">Cell membrane</keyword>
<proteinExistence type="inferred from homology"/>
<sequence length="1013" mass="111508">MFESSFSFKLFLLLLLSGKSLYLQTVPFTLSCVENEREALLKFKRGLTDPDDLLSSWTGRDCCAWEGVRCSNRTGRILGLDLRNRNPSDPDLGFGGPSLGGEISPSLLELKDLRRLDLSMNDFSSTKIPNFLGSFQYMKYLNLSGASFAGNIPLNLGDLSRLRYLDLRNCFLQSDANDLFWLSGLPLLEYLDLGAVDLSKAASDWLQTINLLPSLRELHLSNCRLLKLPHSLPFINFTSISVLDLSNNGFNSSLPPWLFNLTNLVYLDLNSNSIMGGVPDMFSGLAFLQELDLSENSLIEGELPKSLGSLCNMNVLKLSINKMGGEITDFLYGLSRCSNGSSLEMLDLGYNGFSGSLPESIGHLSKLRYLQLPNNLFEGPIPESIGNMSSLEETNFGGNKMNQIPTGFGQLSALTAADLSNNLWEGFVSEAHFANLSKLRDLNLYKDSPNISLAFNISPSWAPSFKLHFINIRSCNLGPDFPNWLKNQDELVTVVLNNARISDEIPNWFLELNLQLDEIDVAYNQLRGSPPTSLVFTSSANVDLSSNLYEGPLPLWSPNVTTVYLRDNQFSGPIPPDIGDKMPLLTDLDISQNSLTGRIPLSIGNLSTLTTLVISNNYLTGEIPGFWSNIPFLYIVDMSNNSLSGTIPSSLGSLNSLKFFVLSNNNLSGELPPSLMNCSILSLDLGENGFSGKIPRWISEGLPNLLILRLRSNLFSGEIPPEICGLSELHIVDLSHNDLRGPIPSCVGNLTGLKVEVTDIRNPRYQGQLTVVAKGRQLQYRQTLYLVNSFDLSDNRLSGEIPSGLADLVKLGTLNLSVNGLVGEIPPSIGNLDVLETLDLSRNRISGRIPPGMTAMTKLSHLDLSHNNLSGKIPTANQFQSFNDPSMYEGNSGLCGVPLTKLCPGDGEPSHSPDANTDQKDEEDDEDRLDRLWLFLSIGLGFIIGFWGVCGTLIIKKSWRIAYYRFADRIIDKLTVFVSVNTALLRGGAEEGDRNGQADQMVIPKENMQTISF</sequence>
<evidence type="ECO:0000256" key="5">
    <source>
        <dbReference type="ARBA" id="ARBA00022692"/>
    </source>
</evidence>
<keyword evidence="9 12" id="KW-0472">Membrane</keyword>
<evidence type="ECO:0000256" key="11">
    <source>
        <dbReference type="ARBA" id="ARBA00023180"/>
    </source>
</evidence>
<evidence type="ECO:0000256" key="2">
    <source>
        <dbReference type="ARBA" id="ARBA00009592"/>
    </source>
</evidence>
<dbReference type="Pfam" id="PF23598">
    <property type="entry name" value="LRR_14"/>
    <property type="match status" value="2"/>
</dbReference>
<keyword evidence="10" id="KW-0675">Receptor</keyword>
<feature type="domain" description="Leucine-rich repeat-containing N-terminal plant-type" evidence="14">
    <location>
        <begin position="34"/>
        <end position="71"/>
    </location>
</feature>
<protein>
    <submittedName>
        <fullName evidence="16">Uncharacterized protein</fullName>
    </submittedName>
</protein>
<dbReference type="Pfam" id="PF08263">
    <property type="entry name" value="LRRNT_2"/>
    <property type="match status" value="1"/>
</dbReference>
<reference evidence="17" key="1">
    <citation type="journal article" date="2017" name="Plant J.">
        <title>The pomegranate (Punica granatum L.) genome and the genomics of punicalagin biosynthesis.</title>
        <authorList>
            <person name="Qin G."/>
            <person name="Xu C."/>
            <person name="Ming R."/>
            <person name="Tang H."/>
            <person name="Guyot R."/>
            <person name="Kramer E.M."/>
            <person name="Hu Y."/>
            <person name="Yi X."/>
            <person name="Qi Y."/>
            <person name="Xu X."/>
            <person name="Gao Z."/>
            <person name="Pan H."/>
            <person name="Jian J."/>
            <person name="Tian Y."/>
            <person name="Yue Z."/>
            <person name="Xu Y."/>
        </authorList>
    </citation>
    <scope>NUCLEOTIDE SEQUENCE [LARGE SCALE GENOMIC DNA]</scope>
    <source>
        <strain evidence="17">cv. Dabenzi</strain>
    </source>
</reference>
<dbReference type="InterPro" id="IPR001611">
    <property type="entry name" value="Leu-rich_rpt"/>
</dbReference>
<organism evidence="16 17">
    <name type="scientific">Punica granatum</name>
    <name type="common">Pomegranate</name>
    <dbReference type="NCBI Taxonomy" id="22663"/>
    <lineage>
        <taxon>Eukaryota</taxon>
        <taxon>Viridiplantae</taxon>
        <taxon>Streptophyta</taxon>
        <taxon>Embryophyta</taxon>
        <taxon>Tracheophyta</taxon>
        <taxon>Spermatophyta</taxon>
        <taxon>Magnoliopsida</taxon>
        <taxon>eudicotyledons</taxon>
        <taxon>Gunneridae</taxon>
        <taxon>Pentapetalae</taxon>
        <taxon>rosids</taxon>
        <taxon>malvids</taxon>
        <taxon>Myrtales</taxon>
        <taxon>Lythraceae</taxon>
        <taxon>Punica</taxon>
    </lineage>
</organism>
<evidence type="ECO:0000256" key="3">
    <source>
        <dbReference type="ARBA" id="ARBA00022475"/>
    </source>
</evidence>
<dbReference type="Pfam" id="PF12799">
    <property type="entry name" value="LRR_4"/>
    <property type="match status" value="1"/>
</dbReference>
<dbReference type="InterPro" id="IPR046956">
    <property type="entry name" value="RLP23-like"/>
</dbReference>
<keyword evidence="6 13" id="KW-0732">Signal</keyword>
<dbReference type="InterPro" id="IPR003591">
    <property type="entry name" value="Leu-rich_rpt_typical-subtyp"/>
</dbReference>
<evidence type="ECO:0000259" key="14">
    <source>
        <dbReference type="Pfam" id="PF08263"/>
    </source>
</evidence>
<dbReference type="EMBL" id="MTKT01003937">
    <property type="protein sequence ID" value="OWM73996.1"/>
    <property type="molecule type" value="Genomic_DNA"/>
</dbReference>
<evidence type="ECO:0000256" key="12">
    <source>
        <dbReference type="SAM" id="Phobius"/>
    </source>
</evidence>
<keyword evidence="11" id="KW-0325">Glycoprotein</keyword>
<evidence type="ECO:0000256" key="8">
    <source>
        <dbReference type="ARBA" id="ARBA00022989"/>
    </source>
</evidence>
<dbReference type="FunFam" id="3.80.10.10:FF:000095">
    <property type="entry name" value="LRR receptor-like serine/threonine-protein kinase GSO1"/>
    <property type="match status" value="1"/>
</dbReference>
<dbReference type="SUPFAM" id="SSF52058">
    <property type="entry name" value="L domain-like"/>
    <property type="match status" value="3"/>
</dbReference>
<dbReference type="FunFam" id="3.80.10.10:FF:000213">
    <property type="entry name" value="Tyrosine-sulfated glycopeptide receptor 1"/>
    <property type="match status" value="1"/>
</dbReference>
<dbReference type="Pfam" id="PF00560">
    <property type="entry name" value="LRR_1"/>
    <property type="match status" value="9"/>
</dbReference>
<evidence type="ECO:0000313" key="16">
    <source>
        <dbReference type="EMBL" id="OWM73996.1"/>
    </source>
</evidence>
<dbReference type="PANTHER" id="PTHR48063">
    <property type="entry name" value="LRR RECEPTOR-LIKE KINASE"/>
    <property type="match status" value="1"/>
</dbReference>
<feature type="chain" id="PRO_5012171452" evidence="13">
    <location>
        <begin position="23"/>
        <end position="1013"/>
    </location>
</feature>
<dbReference type="PANTHER" id="PTHR48063:SF81">
    <property type="entry name" value="LEUCINE-RICH REPEAT-CONTAINING N-TERMINAL PLANT-TYPE DOMAIN-CONTAINING PROTEIN"/>
    <property type="match status" value="1"/>
</dbReference>
<evidence type="ECO:0000256" key="7">
    <source>
        <dbReference type="ARBA" id="ARBA00022737"/>
    </source>
</evidence>
<evidence type="ECO:0000256" key="10">
    <source>
        <dbReference type="ARBA" id="ARBA00023170"/>
    </source>
</evidence>
<keyword evidence="7" id="KW-0677">Repeat</keyword>
<evidence type="ECO:0000313" key="17">
    <source>
        <dbReference type="Proteomes" id="UP000197138"/>
    </source>
</evidence>
<dbReference type="InterPro" id="IPR013210">
    <property type="entry name" value="LRR_N_plant-typ"/>
</dbReference>
<dbReference type="InterPro" id="IPR055414">
    <property type="entry name" value="LRR_R13L4/SHOC2-like"/>
</dbReference>
<evidence type="ECO:0000256" key="1">
    <source>
        <dbReference type="ARBA" id="ARBA00004251"/>
    </source>
</evidence>
<evidence type="ECO:0000256" key="9">
    <source>
        <dbReference type="ARBA" id="ARBA00023136"/>
    </source>
</evidence>
<accession>A0A218WMX4</accession>
<dbReference type="SUPFAM" id="SSF52047">
    <property type="entry name" value="RNI-like"/>
    <property type="match status" value="1"/>
</dbReference>
<feature type="signal peptide" evidence="13">
    <location>
        <begin position="1"/>
        <end position="22"/>
    </location>
</feature>
<feature type="domain" description="Disease resistance R13L4/SHOC-2-like LRR" evidence="15">
    <location>
        <begin position="342"/>
        <end position="487"/>
    </location>
</feature>
<comment type="subcellular location">
    <subcellularLocation>
        <location evidence="1">Cell membrane</location>
        <topology evidence="1">Single-pass type I membrane protein</topology>
    </subcellularLocation>
</comment>
<keyword evidence="8 12" id="KW-1133">Transmembrane helix</keyword>
<evidence type="ECO:0000256" key="6">
    <source>
        <dbReference type="ARBA" id="ARBA00022729"/>
    </source>
</evidence>
<keyword evidence="4" id="KW-0433">Leucine-rich repeat</keyword>
<evidence type="ECO:0000256" key="13">
    <source>
        <dbReference type="SAM" id="SignalP"/>
    </source>
</evidence>
<name>A0A218WMX4_PUNGR</name>
<dbReference type="SMART" id="SM00369">
    <property type="entry name" value="LRR_TYP"/>
    <property type="match status" value="10"/>
</dbReference>
<evidence type="ECO:0000259" key="15">
    <source>
        <dbReference type="Pfam" id="PF23598"/>
    </source>
</evidence>
<feature type="transmembrane region" description="Helical" evidence="12">
    <location>
        <begin position="932"/>
        <end position="955"/>
    </location>
</feature>
<comment type="caution">
    <text evidence="16">The sequence shown here is derived from an EMBL/GenBank/DDBJ whole genome shotgun (WGS) entry which is preliminary data.</text>
</comment>
<dbReference type="InterPro" id="IPR032675">
    <property type="entry name" value="LRR_dom_sf"/>
</dbReference>
<dbReference type="PRINTS" id="PR00019">
    <property type="entry name" value="LEURICHRPT"/>
</dbReference>
<dbReference type="FunFam" id="3.80.10.10:FF:000649">
    <property type="entry name" value="Leucine Rich Repeat family protein"/>
    <property type="match status" value="1"/>
</dbReference>
<dbReference type="InterPro" id="IPR025875">
    <property type="entry name" value="Leu-rich_rpt_4"/>
</dbReference>